<gene>
    <name evidence="2" type="ORF">DFP72DRAFT_1064506</name>
</gene>
<sequence>MLSPEAACHPASQVQEPSCPTQSTLLTNQNNDAEGIAYDPVSLEAVMHKVVCTARLSTALLRTARLYTARLRTAPSVPAAQGYAHPLTCLPYTASPISAILDGPSAHQAHQAHNATQNTTDGGPQNAHTRYVRLFQVRSPVSRVGWISHVSTSSTSACPRMKTITGFIDSDSQDVNLSLLPSSYTLADPPPSPSPRRTRLRELVAE</sequence>
<protein>
    <submittedName>
        <fullName evidence="2">Uncharacterized protein</fullName>
    </submittedName>
</protein>
<feature type="region of interest" description="Disordered" evidence="1">
    <location>
        <begin position="1"/>
        <end position="20"/>
    </location>
</feature>
<feature type="compositionally biased region" description="Low complexity" evidence="1">
    <location>
        <begin position="107"/>
        <end position="120"/>
    </location>
</feature>
<evidence type="ECO:0000313" key="2">
    <source>
        <dbReference type="EMBL" id="KAF6759012.1"/>
    </source>
</evidence>
<evidence type="ECO:0000256" key="1">
    <source>
        <dbReference type="SAM" id="MobiDB-lite"/>
    </source>
</evidence>
<comment type="caution">
    <text evidence="2">The sequence shown here is derived from an EMBL/GenBank/DDBJ whole genome shotgun (WGS) entry which is preliminary data.</text>
</comment>
<feature type="region of interest" description="Disordered" evidence="1">
    <location>
        <begin position="107"/>
        <end position="126"/>
    </location>
</feature>
<organism evidence="2 3">
    <name type="scientific">Ephemerocybe angulata</name>
    <dbReference type="NCBI Taxonomy" id="980116"/>
    <lineage>
        <taxon>Eukaryota</taxon>
        <taxon>Fungi</taxon>
        <taxon>Dikarya</taxon>
        <taxon>Basidiomycota</taxon>
        <taxon>Agaricomycotina</taxon>
        <taxon>Agaricomycetes</taxon>
        <taxon>Agaricomycetidae</taxon>
        <taxon>Agaricales</taxon>
        <taxon>Agaricineae</taxon>
        <taxon>Psathyrellaceae</taxon>
        <taxon>Ephemerocybe</taxon>
    </lineage>
</organism>
<name>A0A8H6I701_9AGAR</name>
<evidence type="ECO:0000313" key="3">
    <source>
        <dbReference type="Proteomes" id="UP000521943"/>
    </source>
</evidence>
<keyword evidence="3" id="KW-1185">Reference proteome</keyword>
<dbReference type="EMBL" id="JACGCI010000017">
    <property type="protein sequence ID" value="KAF6759012.1"/>
    <property type="molecule type" value="Genomic_DNA"/>
</dbReference>
<accession>A0A8H6I701</accession>
<proteinExistence type="predicted"/>
<dbReference type="AlphaFoldDB" id="A0A8H6I701"/>
<reference evidence="2 3" key="1">
    <citation type="submission" date="2020-07" db="EMBL/GenBank/DDBJ databases">
        <title>Comparative genomics of pyrophilous fungi reveals a link between fire events and developmental genes.</title>
        <authorList>
            <consortium name="DOE Joint Genome Institute"/>
            <person name="Steindorff A.S."/>
            <person name="Carver A."/>
            <person name="Calhoun S."/>
            <person name="Stillman K."/>
            <person name="Liu H."/>
            <person name="Lipzen A."/>
            <person name="Pangilinan J."/>
            <person name="Labutti K."/>
            <person name="Bruns T.D."/>
            <person name="Grigoriev I.V."/>
        </authorList>
    </citation>
    <scope>NUCLEOTIDE SEQUENCE [LARGE SCALE GENOMIC DNA]</scope>
    <source>
        <strain evidence="2 3">CBS 144469</strain>
    </source>
</reference>
<dbReference type="Proteomes" id="UP000521943">
    <property type="component" value="Unassembled WGS sequence"/>
</dbReference>